<proteinExistence type="predicted"/>
<dbReference type="InterPro" id="IPR000595">
    <property type="entry name" value="cNMP-bd_dom"/>
</dbReference>
<evidence type="ECO:0000256" key="7">
    <source>
        <dbReference type="ARBA" id="ARBA00023286"/>
    </source>
</evidence>
<evidence type="ECO:0000256" key="5">
    <source>
        <dbReference type="ARBA" id="ARBA00023065"/>
    </source>
</evidence>
<evidence type="ECO:0000256" key="1">
    <source>
        <dbReference type="ARBA" id="ARBA00004141"/>
    </source>
</evidence>
<feature type="region of interest" description="Disordered" evidence="9">
    <location>
        <begin position="1"/>
        <end position="67"/>
    </location>
</feature>
<evidence type="ECO:0000256" key="2">
    <source>
        <dbReference type="ARBA" id="ARBA00022448"/>
    </source>
</evidence>
<dbReference type="InterPro" id="IPR014710">
    <property type="entry name" value="RmlC-like_jellyroll"/>
</dbReference>
<dbReference type="SUPFAM" id="SSF81324">
    <property type="entry name" value="Voltage-gated potassium channels"/>
    <property type="match status" value="1"/>
</dbReference>
<keyword evidence="3 10" id="KW-0812">Transmembrane</keyword>
<feature type="transmembrane region" description="Helical" evidence="10">
    <location>
        <begin position="294"/>
        <end position="318"/>
    </location>
</feature>
<evidence type="ECO:0000256" key="10">
    <source>
        <dbReference type="SAM" id="Phobius"/>
    </source>
</evidence>
<accession>A0ABN8P071</accession>
<dbReference type="PANTHER" id="PTHR45638">
    <property type="entry name" value="CYCLIC NUCLEOTIDE-GATED CATION CHANNEL SUBUNIT A"/>
    <property type="match status" value="1"/>
</dbReference>
<keyword evidence="6 10" id="KW-0472">Membrane</keyword>
<evidence type="ECO:0000256" key="9">
    <source>
        <dbReference type="SAM" id="MobiDB-lite"/>
    </source>
</evidence>
<dbReference type="Pfam" id="PF00027">
    <property type="entry name" value="cNMP_binding"/>
    <property type="match status" value="1"/>
</dbReference>
<dbReference type="InterPro" id="IPR018490">
    <property type="entry name" value="cNMP-bd_dom_sf"/>
</dbReference>
<organism evidence="12 13">
    <name type="scientific">Porites lobata</name>
    <dbReference type="NCBI Taxonomy" id="104759"/>
    <lineage>
        <taxon>Eukaryota</taxon>
        <taxon>Metazoa</taxon>
        <taxon>Cnidaria</taxon>
        <taxon>Anthozoa</taxon>
        <taxon>Hexacorallia</taxon>
        <taxon>Scleractinia</taxon>
        <taxon>Fungiina</taxon>
        <taxon>Poritidae</taxon>
        <taxon>Porites</taxon>
    </lineage>
</organism>
<feature type="transmembrane region" description="Helical" evidence="10">
    <location>
        <begin position="164"/>
        <end position="182"/>
    </location>
</feature>
<name>A0ABN8P071_9CNID</name>
<feature type="compositionally biased region" description="Basic and acidic residues" evidence="9">
    <location>
        <begin position="28"/>
        <end position="37"/>
    </location>
</feature>
<dbReference type="PROSITE" id="PS00889">
    <property type="entry name" value="CNMP_BINDING_2"/>
    <property type="match status" value="1"/>
</dbReference>
<keyword evidence="5" id="KW-0406">Ion transport</keyword>
<dbReference type="Gene3D" id="1.10.287.630">
    <property type="entry name" value="Helix hairpin bin"/>
    <property type="match status" value="1"/>
</dbReference>
<evidence type="ECO:0000313" key="13">
    <source>
        <dbReference type="Proteomes" id="UP001159405"/>
    </source>
</evidence>
<reference evidence="12 13" key="1">
    <citation type="submission" date="2022-05" db="EMBL/GenBank/DDBJ databases">
        <authorList>
            <consortium name="Genoscope - CEA"/>
            <person name="William W."/>
        </authorList>
    </citation>
    <scope>NUCLEOTIDE SEQUENCE [LARGE SCALE GENOMIC DNA]</scope>
</reference>
<evidence type="ECO:0000259" key="11">
    <source>
        <dbReference type="PROSITE" id="PS50042"/>
    </source>
</evidence>
<dbReference type="InterPro" id="IPR050866">
    <property type="entry name" value="CNG_cation_channel"/>
</dbReference>
<dbReference type="InterPro" id="IPR018488">
    <property type="entry name" value="cNMP-bd_CS"/>
</dbReference>
<keyword evidence="4 10" id="KW-1133">Transmembrane helix</keyword>
<dbReference type="PANTHER" id="PTHR45638:SF11">
    <property type="entry name" value="CYCLIC NUCLEOTIDE-GATED CATION CHANNEL SUBUNIT A"/>
    <property type="match status" value="1"/>
</dbReference>
<evidence type="ECO:0000256" key="8">
    <source>
        <dbReference type="ARBA" id="ARBA00023303"/>
    </source>
</evidence>
<evidence type="ECO:0000313" key="12">
    <source>
        <dbReference type="EMBL" id="CAH3127873.1"/>
    </source>
</evidence>
<feature type="transmembrane region" description="Helical" evidence="10">
    <location>
        <begin position="194"/>
        <end position="216"/>
    </location>
</feature>
<dbReference type="Gene3D" id="2.60.120.10">
    <property type="entry name" value="Jelly Rolls"/>
    <property type="match status" value="1"/>
</dbReference>
<dbReference type="CDD" id="cd00038">
    <property type="entry name" value="CAP_ED"/>
    <property type="match status" value="1"/>
</dbReference>
<dbReference type="PROSITE" id="PS00888">
    <property type="entry name" value="CNMP_BINDING_1"/>
    <property type="match status" value="1"/>
</dbReference>
<keyword evidence="13" id="KW-1185">Reference proteome</keyword>
<protein>
    <recommendedName>
        <fullName evidence="11">Cyclic nucleotide-binding domain-containing protein</fullName>
    </recommendedName>
</protein>
<feature type="domain" description="Cyclic nucleotide-binding" evidence="11">
    <location>
        <begin position="477"/>
        <end position="589"/>
    </location>
</feature>
<comment type="caution">
    <text evidence="12">The sequence shown here is derived from an EMBL/GenBank/DDBJ whole genome shotgun (WGS) entry which is preliminary data.</text>
</comment>
<evidence type="ECO:0000256" key="6">
    <source>
        <dbReference type="ARBA" id="ARBA00023136"/>
    </source>
</evidence>
<dbReference type="SUPFAM" id="SSF51206">
    <property type="entry name" value="cAMP-binding domain-like"/>
    <property type="match status" value="1"/>
</dbReference>
<dbReference type="SMART" id="SM00100">
    <property type="entry name" value="cNMP"/>
    <property type="match status" value="1"/>
</dbReference>
<dbReference type="Pfam" id="PF00520">
    <property type="entry name" value="Ion_trans"/>
    <property type="match status" value="1"/>
</dbReference>
<comment type="subcellular location">
    <subcellularLocation>
        <location evidence="1">Membrane</location>
        <topology evidence="1">Multi-pass membrane protein</topology>
    </subcellularLocation>
</comment>
<dbReference type="EMBL" id="CALNXK010000044">
    <property type="protein sequence ID" value="CAH3127873.1"/>
    <property type="molecule type" value="Genomic_DNA"/>
</dbReference>
<keyword evidence="2" id="KW-0813">Transport</keyword>
<gene>
    <name evidence="12" type="ORF">PLOB_00033250</name>
</gene>
<feature type="transmembrane region" description="Helical" evidence="10">
    <location>
        <begin position="379"/>
        <end position="402"/>
    </location>
</feature>
<keyword evidence="7" id="KW-1071">Ligand-gated ion channel</keyword>
<feature type="compositionally biased region" description="Polar residues" evidence="9">
    <location>
        <begin position="13"/>
        <end position="27"/>
    </location>
</feature>
<keyword evidence="8" id="KW-0407">Ion channel</keyword>
<evidence type="ECO:0000256" key="3">
    <source>
        <dbReference type="ARBA" id="ARBA00022692"/>
    </source>
</evidence>
<evidence type="ECO:0000256" key="4">
    <source>
        <dbReference type="ARBA" id="ARBA00022989"/>
    </source>
</evidence>
<dbReference type="InterPro" id="IPR005821">
    <property type="entry name" value="Ion_trans_dom"/>
</dbReference>
<sequence length="603" mass="68744">MEQPIEVLVSPANDDNSFLESVSTHSNGRGEGEKDHCSDDDDDEEFKQDNLNVPKMLGSDQGGVEDESHAKMETVRHGSAGRGSNDGSSSAPLANITRTLQLAKSWLNKSRENSAKRTPRVDSFLEKMELAGPSRFSGNKHNNNSHDSASSFRVVDPSNAFHCYWLLVVSVCVVYNWVFIIARSAFEDLQNGLLVLWFVMDYISDGVYILDMLIQFKTGYMDQGTLVKDSKKLRRNYISKLAFKIDCLSIVPLDLFYFAWGLNKVILRLPRLLRLHRLLELRSTTETHSRFPNFLRLCFLVAMVLLIFHWNACFYFLLSKWIGFGSDTWVYPKLTSPGFDSLTRQYLFSLYWSSRMLTTGETENPPQTNLELFFVTTDLTVGFLVFAAIVGQFGSMITHMLLVRREFLGQAEAVKQYMIFHGVGDDLQKRVVAWFDYMWETKKSSLDRDSVLCKLPKTLKTEIAVQVHLATLKQVKVFADVEPGLLKEIVLKLRSQVYSPGDYICKKGEPGREMYLVRSGRLQVIQEDTEAVIATLYEGSYFGEISILNLSDTGNRRTANVRSEGYSELLCLSKEDLLEALTEYPEARKLLEARGRRLLRRSR</sequence>
<dbReference type="Proteomes" id="UP001159405">
    <property type="component" value="Unassembled WGS sequence"/>
</dbReference>
<dbReference type="Gene3D" id="1.10.287.70">
    <property type="match status" value="1"/>
</dbReference>
<dbReference type="PROSITE" id="PS50042">
    <property type="entry name" value="CNMP_BINDING_3"/>
    <property type="match status" value="1"/>
</dbReference>